<evidence type="ECO:0000313" key="2">
    <source>
        <dbReference type="Proteomes" id="UP001199642"/>
    </source>
</evidence>
<protein>
    <submittedName>
        <fullName evidence="1">Uncharacterized protein</fullName>
    </submittedName>
</protein>
<accession>A0ABY3RSD3</accession>
<sequence length="253" mass="27494">MTVVFLHGEDADGVLDLIDRDGTDAAIEQLRGFDSGDETTRAALAKEDAYDVPPTDANTRMVTEVEYALTYSPTFGYVVLYRAYTPSPATTTAEGDGPAGDAEAARRALDERRRRVRGDGSCVQTPARSAWPMNARGAMCRHRVLRRRVDVDRVLDHPAVHLTRRDGTGGGPPHDVTVRVVDDEREPRALACGEGLPARGRVRFEGGVPGGDPGTVYRLDGGPVGVRHWPHRHIDHQAMSVRAASARVPVVGW</sequence>
<gene>
    <name evidence="1" type="ORF">K8F61_00275</name>
</gene>
<dbReference type="Proteomes" id="UP001199642">
    <property type="component" value="Chromosome"/>
</dbReference>
<proteinExistence type="predicted"/>
<reference evidence="1 2" key="1">
    <citation type="submission" date="2023-01" db="EMBL/GenBank/DDBJ databases">
        <title>Characterization of estradiol degrading bacteria Microbacterium sp. MZT7 and reveal degrading genes through genome analysis.</title>
        <authorList>
            <person name="Hao P."/>
            <person name="Gao Y."/>
        </authorList>
    </citation>
    <scope>NUCLEOTIDE SEQUENCE [LARGE SCALE GENOMIC DNA]</scope>
    <source>
        <strain evidence="1 2">MZT7</strain>
    </source>
</reference>
<evidence type="ECO:0000313" key="1">
    <source>
        <dbReference type="EMBL" id="UGS26712.1"/>
    </source>
</evidence>
<keyword evidence="2" id="KW-1185">Reference proteome</keyword>
<dbReference type="EMBL" id="CP082781">
    <property type="protein sequence ID" value="UGS26712.1"/>
    <property type="molecule type" value="Genomic_DNA"/>
</dbReference>
<organism evidence="1 2">
    <name type="scientific">Microbacterium resistens</name>
    <dbReference type="NCBI Taxonomy" id="156977"/>
    <lineage>
        <taxon>Bacteria</taxon>
        <taxon>Bacillati</taxon>
        <taxon>Actinomycetota</taxon>
        <taxon>Actinomycetes</taxon>
        <taxon>Micrococcales</taxon>
        <taxon>Microbacteriaceae</taxon>
        <taxon>Microbacterium</taxon>
    </lineage>
</organism>
<name>A0ABY3RSD3_9MICO</name>